<dbReference type="GO" id="GO:0009423">
    <property type="term" value="P:chorismate biosynthetic process"/>
    <property type="evidence" value="ECO:0007669"/>
    <property type="project" value="UniProtKB-UniRule"/>
</dbReference>
<dbReference type="EC" id="2.7.1.71" evidence="3 11"/>
<comment type="similarity">
    <text evidence="2 11">Belongs to the shikimate kinase family.</text>
</comment>
<evidence type="ECO:0000256" key="9">
    <source>
        <dbReference type="ARBA" id="ARBA00023141"/>
    </source>
</evidence>
<dbReference type="InterPro" id="IPR000623">
    <property type="entry name" value="Shikimate_kinase/TSH1"/>
</dbReference>
<comment type="catalytic activity">
    <reaction evidence="10 11">
        <text>shikimate + ATP = 3-phosphoshikimate + ADP + H(+)</text>
        <dbReference type="Rhea" id="RHEA:13121"/>
        <dbReference type="ChEBI" id="CHEBI:15378"/>
        <dbReference type="ChEBI" id="CHEBI:30616"/>
        <dbReference type="ChEBI" id="CHEBI:36208"/>
        <dbReference type="ChEBI" id="CHEBI:145989"/>
        <dbReference type="ChEBI" id="CHEBI:456216"/>
        <dbReference type="EC" id="2.7.1.71"/>
    </reaction>
</comment>
<dbReference type="InterPro" id="IPR023000">
    <property type="entry name" value="Shikimate_kinase_CS"/>
</dbReference>
<dbReference type="PANTHER" id="PTHR21087:SF16">
    <property type="entry name" value="SHIKIMATE KINASE 1, CHLOROPLASTIC"/>
    <property type="match status" value="1"/>
</dbReference>
<feature type="binding site" evidence="11">
    <location>
        <position position="37"/>
    </location>
    <ligand>
        <name>substrate</name>
    </ligand>
</feature>
<protein>
    <recommendedName>
        <fullName evidence="3 11">Shikimate kinase</fullName>
        <shortName evidence="11">SK</shortName>
        <ecNumber evidence="3 11">2.7.1.71</ecNumber>
    </recommendedName>
</protein>
<evidence type="ECO:0000256" key="5">
    <source>
        <dbReference type="ARBA" id="ARBA00022679"/>
    </source>
</evidence>
<keyword evidence="13" id="KW-1185">Reference proteome</keyword>
<keyword evidence="5 11" id="KW-0808">Transferase</keyword>
<evidence type="ECO:0000256" key="8">
    <source>
        <dbReference type="ARBA" id="ARBA00022840"/>
    </source>
</evidence>
<comment type="function">
    <text evidence="11">Catalyzes the specific phosphorylation of the 3-hydroxyl group of shikimic acid using ATP as a cosubstrate.</text>
</comment>
<evidence type="ECO:0000256" key="6">
    <source>
        <dbReference type="ARBA" id="ARBA00022741"/>
    </source>
</evidence>
<dbReference type="GO" id="GO:0005524">
    <property type="term" value="F:ATP binding"/>
    <property type="evidence" value="ECO:0007669"/>
    <property type="project" value="UniProtKB-UniRule"/>
</dbReference>
<dbReference type="GO" id="GO:0005829">
    <property type="term" value="C:cytosol"/>
    <property type="evidence" value="ECO:0007669"/>
    <property type="project" value="TreeGrafter"/>
</dbReference>
<dbReference type="AlphaFoldDB" id="A0A498R7I9"/>
<name>A0A498R7I9_9FIRM</name>
<feature type="binding site" evidence="11">
    <location>
        <position position="140"/>
    </location>
    <ligand>
        <name>substrate</name>
    </ligand>
</feature>
<dbReference type="Pfam" id="PF01202">
    <property type="entry name" value="SKI"/>
    <property type="match status" value="1"/>
</dbReference>
<evidence type="ECO:0000256" key="3">
    <source>
        <dbReference type="ARBA" id="ARBA00012154"/>
    </source>
</evidence>
<dbReference type="PRINTS" id="PR01100">
    <property type="entry name" value="SHIKIMTKNASE"/>
</dbReference>
<evidence type="ECO:0000256" key="10">
    <source>
        <dbReference type="ARBA" id="ARBA00048567"/>
    </source>
</evidence>
<keyword evidence="9 11" id="KW-0057">Aromatic amino acid biosynthesis</keyword>
<reference evidence="12 13" key="1">
    <citation type="submission" date="2018-06" db="EMBL/GenBank/DDBJ databases">
        <authorList>
            <person name="Strepis N."/>
        </authorList>
    </citation>
    <scope>NUCLEOTIDE SEQUENCE [LARGE SCALE GENOMIC DNA]</scope>
    <source>
        <strain evidence="12">LUCI</strain>
    </source>
</reference>
<dbReference type="GO" id="GO:0000287">
    <property type="term" value="F:magnesium ion binding"/>
    <property type="evidence" value="ECO:0007669"/>
    <property type="project" value="UniProtKB-UniRule"/>
</dbReference>
<feature type="binding site" evidence="11">
    <location>
        <position position="83"/>
    </location>
    <ligand>
        <name>substrate</name>
    </ligand>
</feature>
<keyword evidence="11" id="KW-0479">Metal-binding</keyword>
<keyword evidence="11" id="KW-0963">Cytoplasm</keyword>
<dbReference type="Proteomes" id="UP000277811">
    <property type="component" value="Unassembled WGS sequence"/>
</dbReference>
<dbReference type="InterPro" id="IPR031322">
    <property type="entry name" value="Shikimate/glucono_kinase"/>
</dbReference>
<organism evidence="12 13">
    <name type="scientific">Lucifera butyrica</name>
    <dbReference type="NCBI Taxonomy" id="1351585"/>
    <lineage>
        <taxon>Bacteria</taxon>
        <taxon>Bacillati</taxon>
        <taxon>Bacillota</taxon>
        <taxon>Negativicutes</taxon>
        <taxon>Veillonellales</taxon>
        <taxon>Veillonellaceae</taxon>
        <taxon>Lucifera</taxon>
    </lineage>
</organism>
<keyword evidence="4 11" id="KW-0028">Amino-acid biosynthesis</keyword>
<feature type="binding site" evidence="11">
    <location>
        <position position="121"/>
    </location>
    <ligand>
        <name>ATP</name>
        <dbReference type="ChEBI" id="CHEBI:30616"/>
    </ligand>
</feature>
<keyword evidence="6 11" id="KW-0547">Nucleotide-binding</keyword>
<sequence length="181" mass="20448">MKEAMKNVVLTGFMGSGKTSTGRLLAGRMNRPFIDTDQKIEQETGMTISEIFRVYGEAYFRQKERDLINKVSRYTNTVIATGGGTVMNLDSMNRLKANGVIISLTAALPVILERTGRRTHRPVLECPDKCALVTRLFRERAELYRKADYSVDTSVYSPQEVVEQIINFLRQGGYWLGRSKG</sequence>
<keyword evidence="8 11" id="KW-0067">ATP-binding</keyword>
<evidence type="ECO:0000256" key="4">
    <source>
        <dbReference type="ARBA" id="ARBA00022605"/>
    </source>
</evidence>
<dbReference type="GO" id="GO:0008652">
    <property type="term" value="P:amino acid biosynthetic process"/>
    <property type="evidence" value="ECO:0007669"/>
    <property type="project" value="UniProtKB-KW"/>
</dbReference>
<evidence type="ECO:0000256" key="11">
    <source>
        <dbReference type="HAMAP-Rule" id="MF_00109"/>
    </source>
</evidence>
<dbReference type="InterPro" id="IPR027417">
    <property type="entry name" value="P-loop_NTPase"/>
</dbReference>
<evidence type="ECO:0000256" key="7">
    <source>
        <dbReference type="ARBA" id="ARBA00022777"/>
    </source>
</evidence>
<comment type="caution">
    <text evidence="11">Lacks conserved residue(s) required for the propagation of feature annotation.</text>
</comment>
<dbReference type="PROSITE" id="PS01128">
    <property type="entry name" value="SHIKIMATE_KINASE"/>
    <property type="match status" value="1"/>
</dbReference>
<comment type="pathway">
    <text evidence="1 11">Metabolic intermediate biosynthesis; chorismate biosynthesis; chorismate from D-erythrose 4-phosphate and phosphoenolpyruvate: step 5/7.</text>
</comment>
<feature type="binding site" evidence="11">
    <location>
        <position position="61"/>
    </location>
    <ligand>
        <name>substrate</name>
    </ligand>
</feature>
<keyword evidence="7 11" id="KW-0418">Kinase</keyword>
<accession>A0A498R7I9</accession>
<keyword evidence="11" id="KW-0460">Magnesium</keyword>
<dbReference type="SUPFAM" id="SSF52540">
    <property type="entry name" value="P-loop containing nucleoside triphosphate hydrolases"/>
    <property type="match status" value="1"/>
</dbReference>
<gene>
    <name evidence="11" type="primary">aroK</name>
    <name evidence="12" type="ORF">LUCI_2104</name>
</gene>
<evidence type="ECO:0000256" key="2">
    <source>
        <dbReference type="ARBA" id="ARBA00006997"/>
    </source>
</evidence>
<evidence type="ECO:0000256" key="1">
    <source>
        <dbReference type="ARBA" id="ARBA00004842"/>
    </source>
</evidence>
<dbReference type="CDD" id="cd00464">
    <property type="entry name" value="SK"/>
    <property type="match status" value="1"/>
</dbReference>
<dbReference type="GO" id="GO:0009073">
    <property type="term" value="P:aromatic amino acid family biosynthetic process"/>
    <property type="evidence" value="ECO:0007669"/>
    <property type="project" value="UniProtKB-KW"/>
</dbReference>
<feature type="binding site" evidence="11">
    <location>
        <begin position="15"/>
        <end position="20"/>
    </location>
    <ligand>
        <name>ATP</name>
        <dbReference type="ChEBI" id="CHEBI:30616"/>
    </ligand>
</feature>
<dbReference type="PANTHER" id="PTHR21087">
    <property type="entry name" value="SHIKIMATE KINASE"/>
    <property type="match status" value="1"/>
</dbReference>
<feature type="binding site" evidence="11">
    <location>
        <position position="19"/>
    </location>
    <ligand>
        <name>Mg(2+)</name>
        <dbReference type="ChEBI" id="CHEBI:18420"/>
    </ligand>
</feature>
<comment type="subcellular location">
    <subcellularLocation>
        <location evidence="11">Cytoplasm</location>
    </subcellularLocation>
</comment>
<proteinExistence type="inferred from homology"/>
<dbReference type="GO" id="GO:0004765">
    <property type="term" value="F:shikimate kinase activity"/>
    <property type="evidence" value="ECO:0007669"/>
    <property type="project" value="UniProtKB-UniRule"/>
</dbReference>
<evidence type="ECO:0000313" key="13">
    <source>
        <dbReference type="Proteomes" id="UP000277811"/>
    </source>
</evidence>
<evidence type="ECO:0000313" key="12">
    <source>
        <dbReference type="EMBL" id="VBB06867.1"/>
    </source>
</evidence>
<dbReference type="EMBL" id="UPPP01000068">
    <property type="protein sequence ID" value="VBB06867.1"/>
    <property type="molecule type" value="Genomic_DNA"/>
</dbReference>
<dbReference type="Gene3D" id="3.40.50.300">
    <property type="entry name" value="P-loop containing nucleotide triphosphate hydrolases"/>
    <property type="match status" value="1"/>
</dbReference>
<comment type="cofactor">
    <cofactor evidence="11">
        <name>Mg(2+)</name>
        <dbReference type="ChEBI" id="CHEBI:18420"/>
    </cofactor>
    <text evidence="11">Binds 1 Mg(2+) ion per subunit.</text>
</comment>
<dbReference type="UniPathway" id="UPA00053">
    <property type="reaction ID" value="UER00088"/>
</dbReference>
<dbReference type="HAMAP" id="MF_00109">
    <property type="entry name" value="Shikimate_kinase"/>
    <property type="match status" value="1"/>
</dbReference>
<comment type="subunit">
    <text evidence="11">Monomer.</text>
</comment>